<gene>
    <name evidence="2" type="ORF">VNO80_15575</name>
</gene>
<organism evidence="2 3">
    <name type="scientific">Phaseolus coccineus</name>
    <name type="common">Scarlet runner bean</name>
    <name type="synonym">Phaseolus multiflorus</name>
    <dbReference type="NCBI Taxonomy" id="3886"/>
    <lineage>
        <taxon>Eukaryota</taxon>
        <taxon>Viridiplantae</taxon>
        <taxon>Streptophyta</taxon>
        <taxon>Embryophyta</taxon>
        <taxon>Tracheophyta</taxon>
        <taxon>Spermatophyta</taxon>
        <taxon>Magnoliopsida</taxon>
        <taxon>eudicotyledons</taxon>
        <taxon>Gunneridae</taxon>
        <taxon>Pentapetalae</taxon>
        <taxon>rosids</taxon>
        <taxon>fabids</taxon>
        <taxon>Fabales</taxon>
        <taxon>Fabaceae</taxon>
        <taxon>Papilionoideae</taxon>
        <taxon>50 kb inversion clade</taxon>
        <taxon>NPAAA clade</taxon>
        <taxon>indigoferoid/millettioid clade</taxon>
        <taxon>Phaseoleae</taxon>
        <taxon>Phaseolus</taxon>
    </lineage>
</organism>
<reference evidence="2 3" key="1">
    <citation type="submission" date="2024-01" db="EMBL/GenBank/DDBJ databases">
        <title>The genomes of 5 underutilized Papilionoideae crops provide insights into root nodulation and disease resistanc.</title>
        <authorList>
            <person name="Jiang F."/>
        </authorList>
    </citation>
    <scope>NUCLEOTIDE SEQUENCE [LARGE SCALE GENOMIC DNA]</scope>
    <source>
        <strain evidence="2">JINMINGXINNONG_FW02</strain>
        <tissue evidence="2">Leaves</tissue>
    </source>
</reference>
<evidence type="ECO:0000313" key="3">
    <source>
        <dbReference type="Proteomes" id="UP001374584"/>
    </source>
</evidence>
<sequence length="403" mass="45274">MLEAGKVQTVKEIFIMEGFNFIRVRYLEEKYVLLSSESKGDVKKTLDENNEWFGTVFELVEPWNNGFAMEEKLVWMRCRGIPLRFWSRQCFEKIRGLVGSLVEVDEATIGKEVLEYTRLHFRVLVDGEAKMIKYVCVNGIQSRVVMEEETSHMNFLHVIPQKWGECSEVESEVGIEEKGGAELYDFEWSDYGDEEIGARVGEKLSVQCPGKEKRQAGDACSASRGFSRNGAGFIEMDGGKVCARKEDDDRVSKEVVAASHYLRGFESATAKRIERRDGLIFDGLLKAQTKAHASRIMRVLEDGEQGSCKRGRREGDASEARGEEEEEKASERGNDNSDSTHVHDGNNIAHDGNNVTHESTAINESQDGEDSAIIGPDKVLTAKVRGTTEIASKQHNPKFIMLE</sequence>
<name>A0AAN9MLV5_PHACN</name>
<comment type="caution">
    <text evidence="2">The sequence shown here is derived from an EMBL/GenBank/DDBJ whole genome shotgun (WGS) entry which is preliminary data.</text>
</comment>
<feature type="compositionally biased region" description="Basic and acidic residues" evidence="1">
    <location>
        <begin position="329"/>
        <end position="344"/>
    </location>
</feature>
<proteinExistence type="predicted"/>
<evidence type="ECO:0000256" key="1">
    <source>
        <dbReference type="SAM" id="MobiDB-lite"/>
    </source>
</evidence>
<dbReference type="AlphaFoldDB" id="A0AAN9MLV5"/>
<dbReference type="PANTHER" id="PTHR34427:SF5">
    <property type="entry name" value="DUF4283 DOMAIN-CONTAINING PROTEIN"/>
    <property type="match status" value="1"/>
</dbReference>
<protein>
    <recommendedName>
        <fullName evidence="4">DUF4283 domain-containing protein</fullName>
    </recommendedName>
</protein>
<evidence type="ECO:0008006" key="4">
    <source>
        <dbReference type="Google" id="ProtNLM"/>
    </source>
</evidence>
<dbReference type="Proteomes" id="UP001374584">
    <property type="component" value="Unassembled WGS sequence"/>
</dbReference>
<dbReference type="PANTHER" id="PTHR34427">
    <property type="entry name" value="DUF4283 DOMAIN PROTEIN"/>
    <property type="match status" value="1"/>
</dbReference>
<feature type="region of interest" description="Disordered" evidence="1">
    <location>
        <begin position="304"/>
        <end position="354"/>
    </location>
</feature>
<accession>A0AAN9MLV5</accession>
<dbReference type="EMBL" id="JAYMYR010000006">
    <property type="protein sequence ID" value="KAK7356306.1"/>
    <property type="molecule type" value="Genomic_DNA"/>
</dbReference>
<keyword evidence="3" id="KW-1185">Reference proteome</keyword>
<evidence type="ECO:0000313" key="2">
    <source>
        <dbReference type="EMBL" id="KAK7356306.1"/>
    </source>
</evidence>